<accession>A0A9D1EHI9</accession>
<dbReference type="PANTHER" id="PTHR11076:SF33">
    <property type="entry name" value="DNA POLYMERASE KAPPA"/>
    <property type="match status" value="1"/>
</dbReference>
<dbReference type="InterPro" id="IPR050116">
    <property type="entry name" value="DNA_polymerase-Y"/>
</dbReference>
<dbReference type="EMBL" id="DVHU01000013">
    <property type="protein sequence ID" value="HIR92078.1"/>
    <property type="molecule type" value="Genomic_DNA"/>
</dbReference>
<keyword evidence="2" id="KW-0238">DNA-binding</keyword>
<keyword evidence="2" id="KW-0963">Cytoplasm</keyword>
<feature type="binding site" evidence="2">
    <location>
        <position position="113"/>
    </location>
    <ligand>
        <name>Mg(2+)</name>
        <dbReference type="ChEBI" id="CHEBI:18420"/>
    </ligand>
</feature>
<comment type="subunit">
    <text evidence="2">Monomer.</text>
</comment>
<dbReference type="Gene3D" id="3.40.1170.60">
    <property type="match status" value="1"/>
</dbReference>
<evidence type="ECO:0000313" key="4">
    <source>
        <dbReference type="EMBL" id="HIR92078.1"/>
    </source>
</evidence>
<proteinExistence type="inferred from homology"/>
<dbReference type="Gene3D" id="3.30.70.270">
    <property type="match status" value="1"/>
</dbReference>
<comment type="caution">
    <text evidence="4">The sequence shown here is derived from an EMBL/GenBank/DDBJ whole genome shotgun (WGS) entry which is preliminary data.</text>
</comment>
<gene>
    <name evidence="2" type="primary">dinB</name>
    <name evidence="4" type="ORF">IAB98_01480</name>
</gene>
<feature type="site" description="Substrate discrimination" evidence="2">
    <location>
        <position position="14"/>
    </location>
</feature>
<feature type="binding site" evidence="2">
    <location>
        <position position="9"/>
    </location>
    <ligand>
        <name>Mg(2+)</name>
        <dbReference type="ChEBI" id="CHEBI:18420"/>
    </ligand>
</feature>
<dbReference type="InterPro" id="IPR022880">
    <property type="entry name" value="DNApol_IV"/>
</dbReference>
<dbReference type="Pfam" id="PF00817">
    <property type="entry name" value="IMS"/>
    <property type="match status" value="1"/>
</dbReference>
<dbReference type="InterPro" id="IPR036775">
    <property type="entry name" value="DNA_pol_Y-fam_lit_finger_sf"/>
</dbReference>
<reference evidence="4" key="2">
    <citation type="journal article" date="2021" name="PeerJ">
        <title>Extensive microbial diversity within the chicken gut microbiome revealed by metagenomics and culture.</title>
        <authorList>
            <person name="Gilroy R."/>
            <person name="Ravi A."/>
            <person name="Getino M."/>
            <person name="Pursley I."/>
            <person name="Horton D.L."/>
            <person name="Alikhan N.F."/>
            <person name="Baker D."/>
            <person name="Gharbi K."/>
            <person name="Hall N."/>
            <person name="Watson M."/>
            <person name="Adriaenssens E.M."/>
            <person name="Foster-Nyarko E."/>
            <person name="Jarju S."/>
            <person name="Secka A."/>
            <person name="Antonio M."/>
            <person name="Oren A."/>
            <person name="Chaudhuri R.R."/>
            <person name="La Ragione R."/>
            <person name="Hildebrand F."/>
            <person name="Pallen M.J."/>
        </authorList>
    </citation>
    <scope>NUCLEOTIDE SEQUENCE</scope>
    <source>
        <strain evidence="4">ChiSxjej1B13-7041</strain>
    </source>
</reference>
<evidence type="ECO:0000259" key="3">
    <source>
        <dbReference type="PROSITE" id="PS50173"/>
    </source>
</evidence>
<dbReference type="PANTHER" id="PTHR11076">
    <property type="entry name" value="DNA REPAIR POLYMERASE UMUC / TRANSFERASE FAMILY MEMBER"/>
    <property type="match status" value="1"/>
</dbReference>
<dbReference type="GO" id="GO:0006281">
    <property type="term" value="P:DNA repair"/>
    <property type="evidence" value="ECO:0007669"/>
    <property type="project" value="UniProtKB-UniRule"/>
</dbReference>
<dbReference type="HAMAP" id="MF_01113">
    <property type="entry name" value="DNApol_IV"/>
    <property type="match status" value="1"/>
</dbReference>
<dbReference type="GO" id="GO:0006261">
    <property type="term" value="P:DNA-templated DNA replication"/>
    <property type="evidence" value="ECO:0007669"/>
    <property type="project" value="UniProtKB-UniRule"/>
</dbReference>
<dbReference type="SUPFAM" id="SSF56672">
    <property type="entry name" value="DNA/RNA polymerases"/>
    <property type="match status" value="1"/>
</dbReference>
<dbReference type="Gene3D" id="1.10.150.20">
    <property type="entry name" value="5' to 3' exonuclease, C-terminal subdomain"/>
    <property type="match status" value="1"/>
</dbReference>
<keyword evidence="2" id="KW-0479">Metal-binding</keyword>
<dbReference type="Pfam" id="PF11799">
    <property type="entry name" value="IMS_C"/>
    <property type="match status" value="1"/>
</dbReference>
<dbReference type="InterPro" id="IPR043502">
    <property type="entry name" value="DNA/RNA_pol_sf"/>
</dbReference>
<dbReference type="InterPro" id="IPR001126">
    <property type="entry name" value="UmuC"/>
</dbReference>
<dbReference type="InterPro" id="IPR043128">
    <property type="entry name" value="Rev_trsase/Diguanyl_cyclase"/>
</dbReference>
<keyword evidence="2" id="KW-0548">Nucleotidyltransferase</keyword>
<evidence type="ECO:0000256" key="1">
    <source>
        <dbReference type="ARBA" id="ARBA00010945"/>
    </source>
</evidence>
<comment type="cofactor">
    <cofactor evidence="2">
        <name>Mg(2+)</name>
        <dbReference type="ChEBI" id="CHEBI:18420"/>
    </cofactor>
    <text evidence="2">Binds 2 magnesium ions per subunit.</text>
</comment>
<evidence type="ECO:0000256" key="2">
    <source>
        <dbReference type="HAMAP-Rule" id="MF_01113"/>
    </source>
</evidence>
<comment type="subcellular location">
    <subcellularLocation>
        <location evidence="2">Cytoplasm</location>
    </subcellularLocation>
</comment>
<dbReference type="Proteomes" id="UP000886841">
    <property type="component" value="Unassembled WGS sequence"/>
</dbReference>
<reference evidence="4" key="1">
    <citation type="submission" date="2020-10" db="EMBL/GenBank/DDBJ databases">
        <authorList>
            <person name="Gilroy R."/>
        </authorList>
    </citation>
    <scope>NUCLEOTIDE SEQUENCE</scope>
    <source>
        <strain evidence="4">ChiSxjej1B13-7041</strain>
    </source>
</reference>
<dbReference type="GO" id="GO:0042276">
    <property type="term" value="P:error-prone translesion synthesis"/>
    <property type="evidence" value="ECO:0007669"/>
    <property type="project" value="TreeGrafter"/>
</dbReference>
<dbReference type="SUPFAM" id="SSF100879">
    <property type="entry name" value="Lesion bypass DNA polymerase (Y-family), little finger domain"/>
    <property type="match status" value="1"/>
</dbReference>
<dbReference type="AlphaFoldDB" id="A0A9D1EHI9"/>
<sequence length="395" mass="44295">MERIIFHIDVNSAYLSWTALELLKENPEGPDIRTIPAIVGGDRTTRHGIVLAKSQIAKKQYGIRTAEPIAQALRKCPSLTIVPPNHALYAKRSRELMDFLRTITPDLEQVSIDECFLDFTGIAHLYPSPLEAAAYIRRTVRERLGFTVNVGISSSRVLAKMASDFEKPDKTHTLWPREIREKLWPLPIDQLFMAGHSSVAVLKKLEIRTIGDLARSDPQLISLHLKSHGRMLWEYANGLDETPVASEPADLKGVGNSVTLSSDVTSALEAKKILRRLAEKVAGRLRADNKCAFGICVEIKYSDFTRVSHQTQLTAPTQTSETIYRTACQLFDALWSQAPIRLLGIRTGKLTDPDTPVQLSLFDLQAPKSQKEKKLDEALDKIRSRYGKDSIRRGF</sequence>
<keyword evidence="2" id="KW-0239">DNA-directed DNA polymerase</keyword>
<dbReference type="PROSITE" id="PS50173">
    <property type="entry name" value="UMUC"/>
    <property type="match status" value="1"/>
</dbReference>
<dbReference type="GO" id="GO:0009432">
    <property type="term" value="P:SOS response"/>
    <property type="evidence" value="ECO:0007669"/>
    <property type="project" value="TreeGrafter"/>
</dbReference>
<protein>
    <recommendedName>
        <fullName evidence="2">DNA polymerase IV</fullName>
        <shortName evidence="2">Pol IV</shortName>
        <ecNumber evidence="2">2.7.7.7</ecNumber>
    </recommendedName>
</protein>
<keyword evidence="2" id="KW-0808">Transferase</keyword>
<dbReference type="GO" id="GO:0003887">
    <property type="term" value="F:DNA-directed DNA polymerase activity"/>
    <property type="evidence" value="ECO:0007669"/>
    <property type="project" value="UniProtKB-UniRule"/>
</dbReference>
<dbReference type="CDD" id="cd03586">
    <property type="entry name" value="PolY_Pol_IV_kappa"/>
    <property type="match status" value="1"/>
</dbReference>
<keyword evidence="2" id="KW-0235">DNA replication</keyword>
<dbReference type="Gene3D" id="3.30.1490.100">
    <property type="entry name" value="DNA polymerase, Y-family, little finger domain"/>
    <property type="match status" value="1"/>
</dbReference>
<dbReference type="EC" id="2.7.7.7" evidence="2"/>
<dbReference type="GO" id="GO:0000287">
    <property type="term" value="F:magnesium ion binding"/>
    <property type="evidence" value="ECO:0007669"/>
    <property type="project" value="UniProtKB-UniRule"/>
</dbReference>
<evidence type="ECO:0000313" key="5">
    <source>
        <dbReference type="Proteomes" id="UP000886841"/>
    </source>
</evidence>
<feature type="active site" evidence="2">
    <location>
        <position position="114"/>
    </location>
</feature>
<keyword evidence="2" id="KW-0227">DNA damage</keyword>
<keyword evidence="2" id="KW-0234">DNA repair</keyword>
<organism evidence="4 5">
    <name type="scientific">Candidatus Egerieimonas intestinavium</name>
    <dbReference type="NCBI Taxonomy" id="2840777"/>
    <lineage>
        <taxon>Bacteria</taxon>
        <taxon>Bacillati</taxon>
        <taxon>Bacillota</taxon>
        <taxon>Clostridia</taxon>
        <taxon>Lachnospirales</taxon>
        <taxon>Lachnospiraceae</taxon>
        <taxon>Lachnospiraceae incertae sedis</taxon>
        <taxon>Candidatus Egerieimonas</taxon>
    </lineage>
</organism>
<feature type="domain" description="UmuC" evidence="3">
    <location>
        <begin position="5"/>
        <end position="195"/>
    </location>
</feature>
<name>A0A9D1EHI9_9FIRM</name>
<dbReference type="GO" id="GO:0005829">
    <property type="term" value="C:cytosol"/>
    <property type="evidence" value="ECO:0007669"/>
    <property type="project" value="TreeGrafter"/>
</dbReference>
<comment type="similarity">
    <text evidence="1 2">Belongs to the DNA polymerase type-Y family.</text>
</comment>
<dbReference type="GO" id="GO:0003684">
    <property type="term" value="F:damaged DNA binding"/>
    <property type="evidence" value="ECO:0007669"/>
    <property type="project" value="InterPro"/>
</dbReference>
<keyword evidence="2" id="KW-0515">Mutator protein</keyword>
<keyword evidence="2" id="KW-0460">Magnesium</keyword>
<dbReference type="InterPro" id="IPR017961">
    <property type="entry name" value="DNA_pol_Y-fam_little_finger"/>
</dbReference>
<comment type="catalytic activity">
    <reaction evidence="2">
        <text>DNA(n) + a 2'-deoxyribonucleoside 5'-triphosphate = DNA(n+1) + diphosphate</text>
        <dbReference type="Rhea" id="RHEA:22508"/>
        <dbReference type="Rhea" id="RHEA-COMP:17339"/>
        <dbReference type="Rhea" id="RHEA-COMP:17340"/>
        <dbReference type="ChEBI" id="CHEBI:33019"/>
        <dbReference type="ChEBI" id="CHEBI:61560"/>
        <dbReference type="ChEBI" id="CHEBI:173112"/>
        <dbReference type="EC" id="2.7.7.7"/>
    </reaction>
</comment>
<comment type="function">
    <text evidence="2">Poorly processive, error-prone DNA polymerase involved in untargeted mutagenesis. Copies undamaged DNA at stalled replication forks, which arise in vivo from mismatched or misaligned primer ends. These misaligned primers can be extended by PolIV. Exhibits no 3'-5' exonuclease (proofreading) activity. May be involved in translesional synthesis, in conjunction with the beta clamp from PolIII.</text>
</comment>